<reference evidence="2 3" key="1">
    <citation type="submission" date="2024-02" db="EMBL/GenBank/DDBJ databases">
        <authorList>
            <person name="Chen Y."/>
            <person name="Shah S."/>
            <person name="Dougan E. K."/>
            <person name="Thang M."/>
            <person name="Chan C."/>
        </authorList>
    </citation>
    <scope>NUCLEOTIDE SEQUENCE [LARGE SCALE GENOMIC DNA]</scope>
</reference>
<name>A0ABP0PQS3_9DINO</name>
<evidence type="ECO:0000256" key="1">
    <source>
        <dbReference type="SAM" id="SignalP"/>
    </source>
</evidence>
<feature type="non-terminal residue" evidence="2">
    <location>
        <position position="1"/>
    </location>
</feature>
<feature type="non-terminal residue" evidence="2">
    <location>
        <position position="56"/>
    </location>
</feature>
<accession>A0ABP0PQS3</accession>
<keyword evidence="3" id="KW-1185">Reference proteome</keyword>
<comment type="caution">
    <text evidence="2">The sequence shown here is derived from an EMBL/GenBank/DDBJ whole genome shotgun (WGS) entry which is preliminary data.</text>
</comment>
<dbReference type="Proteomes" id="UP001642484">
    <property type="component" value="Unassembled WGS sequence"/>
</dbReference>
<organism evidence="2 3">
    <name type="scientific">Durusdinium trenchii</name>
    <dbReference type="NCBI Taxonomy" id="1381693"/>
    <lineage>
        <taxon>Eukaryota</taxon>
        <taxon>Sar</taxon>
        <taxon>Alveolata</taxon>
        <taxon>Dinophyceae</taxon>
        <taxon>Suessiales</taxon>
        <taxon>Symbiodiniaceae</taxon>
        <taxon>Durusdinium</taxon>
    </lineage>
</organism>
<protein>
    <submittedName>
        <fullName evidence="2">Uncharacterized protein</fullName>
    </submittedName>
</protein>
<evidence type="ECO:0000313" key="2">
    <source>
        <dbReference type="EMBL" id="CAK9077344.1"/>
    </source>
</evidence>
<gene>
    <name evidence="2" type="ORF">CCMP2556_LOCUS38128</name>
</gene>
<dbReference type="EMBL" id="CAXAMN010023384">
    <property type="protein sequence ID" value="CAK9077344.1"/>
    <property type="molecule type" value="Genomic_DNA"/>
</dbReference>
<feature type="chain" id="PRO_5046493014" evidence="1">
    <location>
        <begin position="21"/>
        <end position="56"/>
    </location>
</feature>
<feature type="signal peptide" evidence="1">
    <location>
        <begin position="1"/>
        <end position="20"/>
    </location>
</feature>
<keyword evidence="1" id="KW-0732">Signal</keyword>
<sequence>PKPPAVAALCCLELCTMVTTERPSCPKCHVKLGARRGKKRQLTYRVFNLRSSIGKE</sequence>
<evidence type="ECO:0000313" key="3">
    <source>
        <dbReference type="Proteomes" id="UP001642484"/>
    </source>
</evidence>
<proteinExistence type="predicted"/>